<organism evidence="4 5">
    <name type="scientific">Aspergillus pseudoviridinutans</name>
    <dbReference type="NCBI Taxonomy" id="1517512"/>
    <lineage>
        <taxon>Eukaryota</taxon>
        <taxon>Fungi</taxon>
        <taxon>Dikarya</taxon>
        <taxon>Ascomycota</taxon>
        <taxon>Pezizomycotina</taxon>
        <taxon>Eurotiomycetes</taxon>
        <taxon>Eurotiomycetidae</taxon>
        <taxon>Eurotiales</taxon>
        <taxon>Aspergillaceae</taxon>
        <taxon>Aspergillus</taxon>
        <taxon>Aspergillus subgen. Fumigati</taxon>
    </lineage>
</organism>
<dbReference type="InterPro" id="IPR036249">
    <property type="entry name" value="Thioredoxin-like_sf"/>
</dbReference>
<dbReference type="PANTHER" id="PTHR44051:SF23">
    <property type="entry name" value="GLUTATHIONE S-TRANSFERASE-LIKE PROTEIN TPCF"/>
    <property type="match status" value="1"/>
</dbReference>
<proteinExistence type="inferred from homology"/>
<sequence>MASNIIPIKVWGKSGPNPPRVAIVLEELGLPHEFQPITLAEVKNAEYLAINPNGRLPTIYDPNTDLTLWESGAIIEYLVERYDTARKISFEPHSKEAQLARQPMQACWFKKFHPERVPSAMERYVKEINRVTGVVNEFLSKQETGEGGPWLVGGRVSFADLAWASWQITVTKFIQEEDGYDVNNFPVVKDWLDRMLAREPVRKVIEEARKL</sequence>
<dbReference type="SUPFAM" id="SSF47616">
    <property type="entry name" value="GST C-terminal domain-like"/>
    <property type="match status" value="1"/>
</dbReference>
<evidence type="ECO:0008006" key="6">
    <source>
        <dbReference type="Google" id="ProtNLM"/>
    </source>
</evidence>
<dbReference type="Gene3D" id="1.20.1050.130">
    <property type="match status" value="1"/>
</dbReference>
<dbReference type="PANTHER" id="PTHR44051">
    <property type="entry name" value="GLUTATHIONE S-TRANSFERASE-RELATED"/>
    <property type="match status" value="1"/>
</dbReference>
<dbReference type="SFLD" id="SFLDS00019">
    <property type="entry name" value="Glutathione_Transferase_(cytos"/>
    <property type="match status" value="1"/>
</dbReference>
<dbReference type="InterPro" id="IPR036282">
    <property type="entry name" value="Glutathione-S-Trfase_C_sf"/>
</dbReference>
<evidence type="ECO:0000259" key="3">
    <source>
        <dbReference type="PROSITE" id="PS50405"/>
    </source>
</evidence>
<dbReference type="SUPFAM" id="SSF52833">
    <property type="entry name" value="Thioredoxin-like"/>
    <property type="match status" value="1"/>
</dbReference>
<dbReference type="Pfam" id="PF00043">
    <property type="entry name" value="GST_C"/>
    <property type="match status" value="1"/>
</dbReference>
<dbReference type="AlphaFoldDB" id="A0A9P3B5M0"/>
<comment type="similarity">
    <text evidence="1">Belongs to the GST superfamily.</text>
</comment>
<dbReference type="InterPro" id="IPR004046">
    <property type="entry name" value="GST_C"/>
</dbReference>
<comment type="caution">
    <text evidence="4">The sequence shown here is derived from an EMBL/GenBank/DDBJ whole genome shotgun (WGS) entry which is preliminary data.</text>
</comment>
<dbReference type="InterPro" id="IPR040079">
    <property type="entry name" value="Glutathione_S-Trfase"/>
</dbReference>
<evidence type="ECO:0000256" key="1">
    <source>
        <dbReference type="ARBA" id="ARBA00007409"/>
    </source>
</evidence>
<dbReference type="RefSeq" id="XP_043153965.1">
    <property type="nucleotide sequence ID" value="XM_043298030.1"/>
</dbReference>
<dbReference type="EMBL" id="BHVY01000001">
    <property type="protein sequence ID" value="GIJ83218.1"/>
    <property type="molecule type" value="Genomic_DNA"/>
</dbReference>
<feature type="domain" description="GST N-terminal" evidence="2">
    <location>
        <begin position="5"/>
        <end position="86"/>
    </location>
</feature>
<dbReference type="OrthoDB" id="422574at2759"/>
<protein>
    <recommendedName>
        <fullName evidence="6">Glutathione S-transferase</fullName>
    </recommendedName>
</protein>
<dbReference type="GeneID" id="67000350"/>
<dbReference type="PROSITE" id="PS50404">
    <property type="entry name" value="GST_NTER"/>
    <property type="match status" value="1"/>
</dbReference>
<keyword evidence="5" id="KW-1185">Reference proteome</keyword>
<gene>
    <name evidence="4" type="ORF">Asppvi_001738</name>
</gene>
<dbReference type="InterPro" id="IPR010987">
    <property type="entry name" value="Glutathione-S-Trfase_C-like"/>
</dbReference>
<evidence type="ECO:0000313" key="5">
    <source>
        <dbReference type="Proteomes" id="UP001043456"/>
    </source>
</evidence>
<dbReference type="Proteomes" id="UP001043456">
    <property type="component" value="Unassembled WGS sequence"/>
</dbReference>
<dbReference type="InterPro" id="IPR004045">
    <property type="entry name" value="Glutathione_S-Trfase_N"/>
</dbReference>
<dbReference type="Pfam" id="PF13417">
    <property type="entry name" value="GST_N_3"/>
    <property type="match status" value="1"/>
</dbReference>
<evidence type="ECO:0000313" key="4">
    <source>
        <dbReference type="EMBL" id="GIJ83218.1"/>
    </source>
</evidence>
<name>A0A9P3B5M0_9EURO</name>
<reference evidence="4 5" key="1">
    <citation type="submission" date="2018-10" db="EMBL/GenBank/DDBJ databases">
        <title>Pan-genome distribution and transcriptional activeness of fungal secondary metabolism genes in Aspergillus section Fumigati.</title>
        <authorList>
            <person name="Takahashi H."/>
            <person name="Umemura M."/>
            <person name="Ninomiya A."/>
            <person name="Kusuya Y."/>
            <person name="Urayama S."/>
            <person name="Shimizu M."/>
            <person name="Watanabe A."/>
            <person name="Kamei K."/>
            <person name="Yaguchi T."/>
            <person name="Hagiwara D."/>
        </authorList>
    </citation>
    <scope>NUCLEOTIDE SEQUENCE [LARGE SCALE GENOMIC DNA]</scope>
    <source>
        <strain evidence="4 5">IFM 55266</strain>
    </source>
</reference>
<feature type="domain" description="GST C-terminal" evidence="3">
    <location>
        <begin position="67"/>
        <end position="211"/>
    </location>
</feature>
<accession>A0A9P3B5M0</accession>
<evidence type="ECO:0000259" key="2">
    <source>
        <dbReference type="PROSITE" id="PS50404"/>
    </source>
</evidence>
<dbReference type="SFLD" id="SFLDG00358">
    <property type="entry name" value="Main_(cytGST)"/>
    <property type="match status" value="1"/>
</dbReference>
<dbReference type="CDD" id="cd03048">
    <property type="entry name" value="GST_N_Ure2p_like"/>
    <property type="match status" value="1"/>
</dbReference>
<dbReference type="PROSITE" id="PS50405">
    <property type="entry name" value="GST_CTER"/>
    <property type="match status" value="1"/>
</dbReference>